<keyword evidence="4 7" id="KW-0812">Transmembrane</keyword>
<keyword evidence="3" id="KW-1003">Cell membrane</keyword>
<evidence type="ECO:0000256" key="5">
    <source>
        <dbReference type="ARBA" id="ARBA00022989"/>
    </source>
</evidence>
<feature type="transmembrane region" description="Helical" evidence="7">
    <location>
        <begin position="283"/>
        <end position="306"/>
    </location>
</feature>
<evidence type="ECO:0000256" key="7">
    <source>
        <dbReference type="SAM" id="Phobius"/>
    </source>
</evidence>
<keyword evidence="2" id="KW-0813">Transport</keyword>
<feature type="transmembrane region" description="Helical" evidence="7">
    <location>
        <begin position="251"/>
        <end position="271"/>
    </location>
</feature>
<dbReference type="PROSITE" id="PS50850">
    <property type="entry name" value="MFS"/>
    <property type="match status" value="1"/>
</dbReference>
<evidence type="ECO:0000256" key="2">
    <source>
        <dbReference type="ARBA" id="ARBA00022448"/>
    </source>
</evidence>
<dbReference type="PANTHER" id="PTHR23517:SF2">
    <property type="entry name" value="MULTIDRUG RESISTANCE PROTEIN MDTH"/>
    <property type="match status" value="1"/>
</dbReference>
<dbReference type="EMBL" id="BAAAJX010000003">
    <property type="protein sequence ID" value="GAA1492605.1"/>
    <property type="molecule type" value="Genomic_DNA"/>
</dbReference>
<feature type="transmembrane region" description="Helical" evidence="7">
    <location>
        <begin position="378"/>
        <end position="399"/>
    </location>
</feature>
<protein>
    <submittedName>
        <fullName evidence="9">MFS transporter</fullName>
    </submittedName>
</protein>
<gene>
    <name evidence="9" type="ORF">GCM10009627_09510</name>
</gene>
<feature type="transmembrane region" description="Helical" evidence="7">
    <location>
        <begin position="144"/>
        <end position="167"/>
    </location>
</feature>
<name>A0ABN1ZB87_9MICO</name>
<evidence type="ECO:0000256" key="4">
    <source>
        <dbReference type="ARBA" id="ARBA00022692"/>
    </source>
</evidence>
<comment type="subcellular location">
    <subcellularLocation>
        <location evidence="1">Cell membrane</location>
        <topology evidence="1">Multi-pass membrane protein</topology>
    </subcellularLocation>
</comment>
<dbReference type="Gene3D" id="1.20.1250.20">
    <property type="entry name" value="MFS general substrate transporter like domains"/>
    <property type="match status" value="1"/>
</dbReference>
<organism evidence="9 10">
    <name type="scientific">Curtobacterium herbarum</name>
    <dbReference type="NCBI Taxonomy" id="150122"/>
    <lineage>
        <taxon>Bacteria</taxon>
        <taxon>Bacillati</taxon>
        <taxon>Actinomycetota</taxon>
        <taxon>Actinomycetes</taxon>
        <taxon>Micrococcales</taxon>
        <taxon>Microbacteriaceae</taxon>
        <taxon>Curtobacterium</taxon>
    </lineage>
</organism>
<dbReference type="RefSeq" id="WP_204607805.1">
    <property type="nucleotide sequence ID" value="NZ_BAAAJX010000003.1"/>
</dbReference>
<evidence type="ECO:0000256" key="3">
    <source>
        <dbReference type="ARBA" id="ARBA00022475"/>
    </source>
</evidence>
<dbReference type="Proteomes" id="UP001501742">
    <property type="component" value="Unassembled WGS sequence"/>
</dbReference>
<evidence type="ECO:0000256" key="6">
    <source>
        <dbReference type="ARBA" id="ARBA00023136"/>
    </source>
</evidence>
<accession>A0ABN1ZB87</accession>
<comment type="caution">
    <text evidence="9">The sequence shown here is derived from an EMBL/GenBank/DDBJ whole genome shotgun (WGS) entry which is preliminary data.</text>
</comment>
<feature type="domain" description="Major facilitator superfamily (MFS) profile" evidence="8">
    <location>
        <begin position="19"/>
        <end position="400"/>
    </location>
</feature>
<dbReference type="InterPro" id="IPR036259">
    <property type="entry name" value="MFS_trans_sf"/>
</dbReference>
<evidence type="ECO:0000313" key="9">
    <source>
        <dbReference type="EMBL" id="GAA1492605.1"/>
    </source>
</evidence>
<dbReference type="PANTHER" id="PTHR23517">
    <property type="entry name" value="RESISTANCE PROTEIN MDTM, PUTATIVE-RELATED-RELATED"/>
    <property type="match status" value="1"/>
</dbReference>
<feature type="transmembrane region" description="Helical" evidence="7">
    <location>
        <begin position="50"/>
        <end position="68"/>
    </location>
</feature>
<dbReference type="InterPro" id="IPR020846">
    <property type="entry name" value="MFS_dom"/>
</dbReference>
<dbReference type="SUPFAM" id="SSF103473">
    <property type="entry name" value="MFS general substrate transporter"/>
    <property type="match status" value="1"/>
</dbReference>
<keyword evidence="10" id="KW-1185">Reference proteome</keyword>
<feature type="transmembrane region" description="Helical" evidence="7">
    <location>
        <begin position="173"/>
        <end position="193"/>
    </location>
</feature>
<dbReference type="InterPro" id="IPR011701">
    <property type="entry name" value="MFS"/>
</dbReference>
<keyword evidence="5 7" id="KW-1133">Transmembrane helix</keyword>
<feature type="transmembrane region" description="Helical" evidence="7">
    <location>
        <begin position="349"/>
        <end position="372"/>
    </location>
</feature>
<dbReference type="InterPro" id="IPR050171">
    <property type="entry name" value="MFS_Transporters"/>
</dbReference>
<keyword evidence="6 7" id="KW-0472">Membrane</keyword>
<feature type="transmembrane region" description="Helical" evidence="7">
    <location>
        <begin position="106"/>
        <end position="123"/>
    </location>
</feature>
<reference evidence="9 10" key="1">
    <citation type="journal article" date="2019" name="Int. J. Syst. Evol. Microbiol.">
        <title>The Global Catalogue of Microorganisms (GCM) 10K type strain sequencing project: providing services to taxonomists for standard genome sequencing and annotation.</title>
        <authorList>
            <consortium name="The Broad Institute Genomics Platform"/>
            <consortium name="The Broad Institute Genome Sequencing Center for Infectious Disease"/>
            <person name="Wu L."/>
            <person name="Ma J."/>
        </authorList>
    </citation>
    <scope>NUCLEOTIDE SEQUENCE [LARGE SCALE GENOMIC DNA]</scope>
    <source>
        <strain evidence="9 10">JCM 12140</strain>
    </source>
</reference>
<feature type="transmembrane region" description="Helical" evidence="7">
    <location>
        <begin position="312"/>
        <end position="337"/>
    </location>
</feature>
<feature type="transmembrane region" description="Helical" evidence="7">
    <location>
        <begin position="80"/>
        <end position="100"/>
    </location>
</feature>
<dbReference type="Pfam" id="PF07690">
    <property type="entry name" value="MFS_1"/>
    <property type="match status" value="2"/>
</dbReference>
<evidence type="ECO:0000313" key="10">
    <source>
        <dbReference type="Proteomes" id="UP001501742"/>
    </source>
</evidence>
<feature type="transmembrane region" description="Helical" evidence="7">
    <location>
        <begin position="221"/>
        <end position="239"/>
    </location>
</feature>
<proteinExistence type="predicted"/>
<sequence length="409" mass="42013">MGLSWGRAVPSRWRALPPAVWLLVAARTVNRLGAFTLPFLAVVLVDDFSVPVQTAGAIVALFGVATIPSRLIGGLLSDRIGHRATIVWGLTLTAVFQLLLAAAPGVVTAAAAAVLIGLSFEIYEPPSQALVADVVEGDRERVAAYGLYSAALAVAGVLAGVLAATVGGVDLRLLFVADAVTCLGCATLVLVGLRPRRGGHEPEDRASAPPAVVRSPWLDPILIGLLVTGTGFAVLYLQLEVALPLTLRADGIQPSLVGVLFAVSALVIVLGQPLVVRGPLTRLSHFAALAIGFLVLGVGFVLNGVAADLPGLIAATAVWSLGDLVLLGHASALVAAIAPAASRVRYMSVFGISWGIAATIGPLVGTQLIAHLHVACTWWVLGLLCVPLATAQPVLAAVARRSGRVIARS</sequence>
<evidence type="ECO:0000259" key="8">
    <source>
        <dbReference type="PROSITE" id="PS50850"/>
    </source>
</evidence>
<evidence type="ECO:0000256" key="1">
    <source>
        <dbReference type="ARBA" id="ARBA00004651"/>
    </source>
</evidence>